<evidence type="ECO:0000256" key="4">
    <source>
        <dbReference type="ARBA" id="ARBA00023242"/>
    </source>
</evidence>
<comment type="subcellular location">
    <subcellularLocation>
        <location evidence="1">Nucleus</location>
    </subcellularLocation>
</comment>
<evidence type="ECO:0000256" key="2">
    <source>
        <dbReference type="ARBA" id="ARBA00022473"/>
    </source>
</evidence>
<organism evidence="7 8">
    <name type="scientific">Psylliodes chrysocephalus</name>
    <dbReference type="NCBI Taxonomy" id="3402493"/>
    <lineage>
        <taxon>Eukaryota</taxon>
        <taxon>Metazoa</taxon>
        <taxon>Ecdysozoa</taxon>
        <taxon>Arthropoda</taxon>
        <taxon>Hexapoda</taxon>
        <taxon>Insecta</taxon>
        <taxon>Pterygota</taxon>
        <taxon>Neoptera</taxon>
        <taxon>Endopterygota</taxon>
        <taxon>Coleoptera</taxon>
        <taxon>Polyphaga</taxon>
        <taxon>Cucujiformia</taxon>
        <taxon>Chrysomeloidea</taxon>
        <taxon>Chrysomelidae</taxon>
        <taxon>Galerucinae</taxon>
        <taxon>Alticini</taxon>
        <taxon>Psylliodes</taxon>
    </lineage>
</organism>
<dbReference type="GO" id="GO:0003729">
    <property type="term" value="F:mRNA binding"/>
    <property type="evidence" value="ECO:0007669"/>
    <property type="project" value="TreeGrafter"/>
</dbReference>
<evidence type="ECO:0000256" key="3">
    <source>
        <dbReference type="ARBA" id="ARBA00022884"/>
    </source>
</evidence>
<dbReference type="PANTHER" id="PTHR11208">
    <property type="entry name" value="RNA-BINDING PROTEIN RELATED"/>
    <property type="match status" value="1"/>
</dbReference>
<keyword evidence="3 5" id="KW-0694">RNA-binding</keyword>
<dbReference type="CDD" id="cd22466">
    <property type="entry name" value="KH-I_HOW"/>
    <property type="match status" value="1"/>
</dbReference>
<evidence type="ECO:0000313" key="8">
    <source>
        <dbReference type="Proteomes" id="UP001153636"/>
    </source>
</evidence>
<evidence type="ECO:0000256" key="5">
    <source>
        <dbReference type="PROSITE-ProRule" id="PRU00117"/>
    </source>
</evidence>
<dbReference type="InterPro" id="IPR036612">
    <property type="entry name" value="KH_dom_type_1_sf"/>
</dbReference>
<dbReference type="EMBL" id="OV651815">
    <property type="protein sequence ID" value="CAH1107976.1"/>
    <property type="molecule type" value="Genomic_DNA"/>
</dbReference>
<keyword evidence="8" id="KW-1185">Reference proteome</keyword>
<dbReference type="Pfam" id="PF22675">
    <property type="entry name" value="KH-I_KHDC4-BBP"/>
    <property type="match status" value="1"/>
</dbReference>
<dbReference type="Pfam" id="PF16544">
    <property type="entry name" value="STAR_dimer"/>
    <property type="match status" value="1"/>
</dbReference>
<dbReference type="GO" id="GO:0048024">
    <property type="term" value="P:regulation of mRNA splicing, via spliceosome"/>
    <property type="evidence" value="ECO:0007669"/>
    <property type="project" value="TreeGrafter"/>
</dbReference>
<dbReference type="PROSITE" id="PS50084">
    <property type="entry name" value="KH_TYPE_1"/>
    <property type="match status" value="1"/>
</dbReference>
<dbReference type="OrthoDB" id="6777263at2759"/>
<keyword evidence="2" id="KW-0217">Developmental protein</keyword>
<keyword evidence="4" id="KW-0539">Nucleus</keyword>
<dbReference type="SMART" id="SM00322">
    <property type="entry name" value="KH"/>
    <property type="match status" value="1"/>
</dbReference>
<dbReference type="InterPro" id="IPR055256">
    <property type="entry name" value="KH_1_KHDC4/BBP-like"/>
</dbReference>
<dbReference type="PANTHER" id="PTHR11208:SF125">
    <property type="entry name" value="KH DOMAIN-CONTAINING RNA-BINDING PROTEIN QKI"/>
    <property type="match status" value="1"/>
</dbReference>
<evidence type="ECO:0000313" key="7">
    <source>
        <dbReference type="EMBL" id="CAH1107976.1"/>
    </source>
</evidence>
<dbReference type="FunFam" id="1.20.5.4010:FF:000002">
    <property type="entry name" value="Held out wings, isoform D"/>
    <property type="match status" value="1"/>
</dbReference>
<sequence length="343" mass="37573">MCDQNNASTQSIADYLAQLLKDRKQLAAFPNVFIHVERLLDEEIAKVRASLFQINGVKKEPLVLPEPDGPVTTLTEKVYVPVKEHPDFNFVGRILGPRGMTAKQLEQETGCKIMVRGKGSMRDKKKEDQNRGKPNWEHLSDELHVLLTVEDTENRAQLKLQRAVEEVRKLLVPQADGEDELKKRQLMELAIINGTYRDSTSKAAAVAEFLIPACDEEWRRLAASAVETQRLLSPAMPGLGNLRSQGTPLGAPLILSPRMSVPTSAASILNGSAPPGSLLSPGDPHGLIYTPYADYTNYAALAASPLLTEYATADHSGAAAVAAKQRRLGQIREHPYQRAGALS</sequence>
<dbReference type="FunFam" id="3.30.1370.10:FF:000055">
    <property type="entry name" value="protein quaking isoform X1"/>
    <property type="match status" value="1"/>
</dbReference>
<dbReference type="Gene3D" id="3.30.1370.10">
    <property type="entry name" value="K Homology domain, type 1"/>
    <property type="match status" value="1"/>
</dbReference>
<dbReference type="SUPFAM" id="SSF54791">
    <property type="entry name" value="Eukaryotic type KH-domain (KH-domain type I)"/>
    <property type="match status" value="1"/>
</dbReference>
<protein>
    <recommendedName>
        <fullName evidence="6">K Homology domain-containing protein</fullName>
    </recommendedName>
</protein>
<dbReference type="InterPro" id="IPR004087">
    <property type="entry name" value="KH_dom"/>
</dbReference>
<proteinExistence type="predicted"/>
<dbReference type="GO" id="GO:0005634">
    <property type="term" value="C:nucleus"/>
    <property type="evidence" value="ECO:0007669"/>
    <property type="project" value="UniProtKB-SubCell"/>
</dbReference>
<evidence type="ECO:0000259" key="6">
    <source>
        <dbReference type="SMART" id="SM00322"/>
    </source>
</evidence>
<dbReference type="InterPro" id="IPR045071">
    <property type="entry name" value="BBP-like"/>
</dbReference>
<reference evidence="7" key="1">
    <citation type="submission" date="2022-01" db="EMBL/GenBank/DDBJ databases">
        <authorList>
            <person name="King R."/>
        </authorList>
    </citation>
    <scope>NUCLEOTIDE SEQUENCE</scope>
</reference>
<evidence type="ECO:0000256" key="1">
    <source>
        <dbReference type="ARBA" id="ARBA00004123"/>
    </source>
</evidence>
<dbReference type="Gene3D" id="1.20.5.4010">
    <property type="match status" value="1"/>
</dbReference>
<dbReference type="InterPro" id="IPR032377">
    <property type="entry name" value="STAR_dimer"/>
</dbReference>
<dbReference type="Proteomes" id="UP001153636">
    <property type="component" value="Chromosome 3"/>
</dbReference>
<dbReference type="AlphaFoldDB" id="A0A9P0GEJ7"/>
<feature type="domain" description="K Homology" evidence="6">
    <location>
        <begin position="72"/>
        <end position="172"/>
    </location>
</feature>
<accession>A0A9P0GEJ7</accession>
<dbReference type="GO" id="GO:0005737">
    <property type="term" value="C:cytoplasm"/>
    <property type="evidence" value="ECO:0007669"/>
    <property type="project" value="UniProtKB-ARBA"/>
</dbReference>
<gene>
    <name evidence="7" type="ORF">PSYICH_LOCUS8417</name>
</gene>
<name>A0A9P0GEJ7_9CUCU</name>